<sequence length="171" mass="19257">MVNLVKINRDELVEFLNTKPKEQTANWALIGIGITDKSTDYNAEKTEEKWIIHRNKNVTVDGYGLTSGIEQTCYKGDEVFEFIDNIRYRLLTGSDAETTLLEIDKYSVDETGSTPKYRARLWTVSIEISSNGGDSAKINYTINYTGDPTFGTVTFTKGVPTFTKETTEELS</sequence>
<reference evidence="1" key="1">
    <citation type="journal article" date="2021" name="Proc. Natl. Acad. Sci. U.S.A.">
        <title>A Catalog of Tens of Thousands of Viruses from Human Metagenomes Reveals Hidden Associations with Chronic Diseases.</title>
        <authorList>
            <person name="Tisza M.J."/>
            <person name="Buck C.B."/>
        </authorList>
    </citation>
    <scope>NUCLEOTIDE SEQUENCE</scope>
    <source>
        <strain evidence="1">CtMkg9</strain>
    </source>
</reference>
<organism evidence="1">
    <name type="scientific">Siphoviridae sp. ctMkg9</name>
    <dbReference type="NCBI Taxonomy" id="2825463"/>
    <lineage>
        <taxon>Viruses</taxon>
        <taxon>Duplodnaviria</taxon>
        <taxon>Heunggongvirae</taxon>
        <taxon>Uroviricota</taxon>
        <taxon>Caudoviricetes</taxon>
    </lineage>
</organism>
<proteinExistence type="predicted"/>
<dbReference type="EMBL" id="BK015410">
    <property type="protein sequence ID" value="DAE05450.1"/>
    <property type="molecule type" value="Genomic_DNA"/>
</dbReference>
<accession>A0A8S5PEQ0</accession>
<evidence type="ECO:0000313" key="1">
    <source>
        <dbReference type="EMBL" id="DAE05450.1"/>
    </source>
</evidence>
<protein>
    <submittedName>
        <fullName evidence="1">Uncharacterized protein</fullName>
    </submittedName>
</protein>
<name>A0A8S5PEQ0_9CAUD</name>